<dbReference type="Pfam" id="PF13256">
    <property type="entry name" value="DUF4047"/>
    <property type="match status" value="1"/>
</dbReference>
<evidence type="ECO:0000313" key="6">
    <source>
        <dbReference type="Proteomes" id="UP000242164"/>
    </source>
</evidence>
<feature type="chain" id="PRO_5043544783" description="DUF4047 domain-containing protein" evidence="3">
    <location>
        <begin position="27"/>
        <end position="228"/>
    </location>
</feature>
<feature type="compositionally biased region" description="Basic and acidic residues" evidence="2">
    <location>
        <begin position="174"/>
        <end position="195"/>
    </location>
</feature>
<keyword evidence="3" id="KW-0732">Signal</keyword>
<evidence type="ECO:0000259" key="4">
    <source>
        <dbReference type="Pfam" id="PF13256"/>
    </source>
</evidence>
<dbReference type="InterPro" id="IPR025120">
    <property type="entry name" value="DUF4047"/>
</dbReference>
<dbReference type="EMBL" id="FMIK01000019">
    <property type="protein sequence ID" value="SCL87434.1"/>
    <property type="molecule type" value="Genomic_DNA"/>
</dbReference>
<keyword evidence="1" id="KW-0175">Coiled coil</keyword>
<name>A0AAX2CE92_9BACI</name>
<dbReference type="AlphaFoldDB" id="A0AAX2CE92"/>
<proteinExistence type="predicted"/>
<gene>
    <name evidence="5" type="ORF">BCB44BAC_01130</name>
</gene>
<evidence type="ECO:0000256" key="1">
    <source>
        <dbReference type="SAM" id="Coils"/>
    </source>
</evidence>
<feature type="compositionally biased region" description="Polar residues" evidence="2">
    <location>
        <begin position="196"/>
        <end position="205"/>
    </location>
</feature>
<comment type="caution">
    <text evidence="5">The sequence shown here is derived from an EMBL/GenBank/DDBJ whole genome shotgun (WGS) entry which is preliminary data.</text>
</comment>
<evidence type="ECO:0000313" key="5">
    <source>
        <dbReference type="EMBL" id="SCL87434.1"/>
    </source>
</evidence>
<dbReference type="Proteomes" id="UP000242164">
    <property type="component" value="Unassembled WGS sequence"/>
</dbReference>
<feature type="domain" description="DUF4047" evidence="4">
    <location>
        <begin position="29"/>
        <end position="146"/>
    </location>
</feature>
<reference evidence="5 6" key="1">
    <citation type="submission" date="2016-08" db="EMBL/GenBank/DDBJ databases">
        <authorList>
            <person name="Loux V."/>
            <person name="Rue O."/>
        </authorList>
    </citation>
    <scope>NUCLEOTIDE SEQUENCE [LARGE SCALE GENOMIC DNA]</scope>
    <source>
        <strain evidence="5 6">AFSSA_08CEB44bac</strain>
    </source>
</reference>
<feature type="region of interest" description="Disordered" evidence="2">
    <location>
        <begin position="174"/>
        <end position="228"/>
    </location>
</feature>
<dbReference type="RefSeq" id="WP_087098050.1">
    <property type="nucleotide sequence ID" value="NZ_CP066179.1"/>
</dbReference>
<accession>A0AAX2CE92</accession>
<evidence type="ECO:0000256" key="2">
    <source>
        <dbReference type="SAM" id="MobiDB-lite"/>
    </source>
</evidence>
<organism evidence="5 6">
    <name type="scientific">Bacillus cytotoxicus</name>
    <dbReference type="NCBI Taxonomy" id="580165"/>
    <lineage>
        <taxon>Bacteria</taxon>
        <taxon>Bacillati</taxon>
        <taxon>Bacillota</taxon>
        <taxon>Bacilli</taxon>
        <taxon>Bacillales</taxon>
        <taxon>Bacillaceae</taxon>
        <taxon>Bacillus</taxon>
        <taxon>Bacillus cereus group</taxon>
    </lineage>
</organism>
<evidence type="ECO:0000256" key="3">
    <source>
        <dbReference type="SAM" id="SignalP"/>
    </source>
</evidence>
<feature type="coiled-coil region" evidence="1">
    <location>
        <begin position="80"/>
        <end position="107"/>
    </location>
</feature>
<sequence>MPKALKRIKLMLLFPCMCSVAFYMGAQIVTHTEAAFVTEQKVQGSIAAAPVFPKTIYKLKQAAKQHEKVILQVYENMKKEVEEEASIEVLENRLVSWKEQREKVAFERELLQKIYIEMEGYYHQLQESHSQEQLQSVKENLNVINMICKNVDKEAGIQKIDEEIQTLQKRVGAEKEKKLHEQAKEIEKQEAKQVTDTELTVTEQPSHPKEEQQPKPDVDSHLKEEIRK</sequence>
<protein>
    <recommendedName>
        <fullName evidence="4">DUF4047 domain-containing protein</fullName>
    </recommendedName>
</protein>
<feature type="compositionally biased region" description="Basic and acidic residues" evidence="2">
    <location>
        <begin position="206"/>
        <end position="228"/>
    </location>
</feature>
<feature type="signal peptide" evidence="3">
    <location>
        <begin position="1"/>
        <end position="26"/>
    </location>
</feature>